<dbReference type="HOGENOM" id="CLU_951924_0_0_2"/>
<dbReference type="EnsemblBacteria" id="AAM07575">
    <property type="protein sequence ID" value="AAM07575"/>
    <property type="gene ID" value="MA_4230"/>
</dbReference>
<evidence type="ECO:0000313" key="1">
    <source>
        <dbReference type="EMBL" id="AAM07575.1"/>
    </source>
</evidence>
<dbReference type="Proteomes" id="UP000002487">
    <property type="component" value="Chromosome"/>
</dbReference>
<reference evidence="1 2" key="1">
    <citation type="journal article" date="2002" name="Genome Res.">
        <title>The genome of Methanosarcina acetivorans reveals extensive metabolic and physiological diversity.</title>
        <authorList>
            <person name="Galagan J.E."/>
            <person name="Nusbaum C."/>
            <person name="Roy A."/>
            <person name="Endrizzi M.G."/>
            <person name="Macdonald P."/>
            <person name="FitzHugh W."/>
            <person name="Calvo S."/>
            <person name="Engels R."/>
            <person name="Smirnov S."/>
            <person name="Atnoor D."/>
            <person name="Brown A."/>
            <person name="Allen N."/>
            <person name="Naylor J."/>
            <person name="Stange-Thomann N."/>
            <person name="DeArellano K."/>
            <person name="Johnson R."/>
            <person name="Linton L."/>
            <person name="McEwan P."/>
            <person name="McKernan K."/>
            <person name="Talamas J."/>
            <person name="Tirrell A."/>
            <person name="Ye W."/>
            <person name="Zimmer A."/>
            <person name="Barber R.D."/>
            <person name="Cann I."/>
            <person name="Graham D.E."/>
            <person name="Grahame D.A."/>
            <person name="Guss A."/>
            <person name="Hedderich R."/>
            <person name="Ingram-Smith C."/>
            <person name="Kuettner C.H."/>
            <person name="Krzycki J.A."/>
            <person name="Leigh J.A."/>
            <person name="Li W."/>
            <person name="Liu J."/>
            <person name="Mukhopadhyay B."/>
            <person name="Reeve J.N."/>
            <person name="Smith K."/>
            <person name="Springer T.A."/>
            <person name="Umayam L.A."/>
            <person name="White O."/>
            <person name="White R.H."/>
            <person name="de Macario E.C."/>
            <person name="Ferry J.G."/>
            <person name="Jarrell K.F."/>
            <person name="Jing H."/>
            <person name="Macario A.J.L."/>
            <person name="Paulsen I."/>
            <person name="Pritchett M."/>
            <person name="Sowers K.R."/>
            <person name="Swanson R.V."/>
            <person name="Zinder S.H."/>
            <person name="Lander E."/>
            <person name="Metcalf W.W."/>
            <person name="Birren B."/>
        </authorList>
    </citation>
    <scope>NUCLEOTIDE SEQUENCE [LARGE SCALE GENOMIC DNA]</scope>
    <source>
        <strain evidence="2">ATCC 35395 / DSM 2834 / JCM 12185 / C2A</strain>
    </source>
</reference>
<protein>
    <submittedName>
        <fullName evidence="1">Uncharacterized protein</fullName>
    </submittedName>
</protein>
<keyword evidence="2" id="KW-1185">Reference proteome</keyword>
<dbReference type="AlphaFoldDB" id="Q8TIC5"/>
<dbReference type="EMBL" id="AE010299">
    <property type="protein sequence ID" value="AAM07575.1"/>
    <property type="molecule type" value="Genomic_DNA"/>
</dbReference>
<gene>
    <name evidence="1" type="ordered locus">MA_4230</name>
</gene>
<sequence>MLDSASGVKNRSDHIMKEKLKISAIFAAILLVGIAFVPAVSAQAESVSSSSADKEKIEVTKLPEMELKIININDTSNIVQVGDTLITFESNPEHTEAEMQIENLTTNEVTNIIYKVSEIDGKFKTDVYQEGELVNTVTSVYNPIVPGSMKEILGGSSAKQGTETVNAITSTKYTWDGVHFVKGSGIKYPHPDYDSYTGEIFDTWYISGTKLKHYHIEDSYSDAIADCAPAVAGATIGLIVGGGIGAIVGAGLGALLGGPTSSILLDEEGCIWGWCAHNWGWRLGLPPNPLTSKYVPDYYRVASYTLWNFIGLSNP</sequence>
<evidence type="ECO:0000313" key="2">
    <source>
        <dbReference type="Proteomes" id="UP000002487"/>
    </source>
</evidence>
<organism evidence="1 2">
    <name type="scientific">Methanosarcina acetivorans (strain ATCC 35395 / DSM 2834 / JCM 12185 / C2A)</name>
    <dbReference type="NCBI Taxonomy" id="188937"/>
    <lineage>
        <taxon>Archaea</taxon>
        <taxon>Methanobacteriati</taxon>
        <taxon>Methanobacteriota</taxon>
        <taxon>Stenosarchaea group</taxon>
        <taxon>Methanomicrobia</taxon>
        <taxon>Methanosarcinales</taxon>
        <taxon>Methanosarcinaceae</taxon>
        <taxon>Methanosarcina</taxon>
    </lineage>
</organism>
<dbReference type="STRING" id="188937.MA_4230"/>
<name>Q8TIC5_METAC</name>
<accession>Q8TIC5</accession>
<dbReference type="InParanoid" id="Q8TIC5"/>
<proteinExistence type="predicted"/>
<dbReference type="KEGG" id="mac:MA_4230"/>